<evidence type="ECO:0000313" key="5">
    <source>
        <dbReference type="Proteomes" id="UP000475532"/>
    </source>
</evidence>
<reference evidence="4 5" key="1">
    <citation type="submission" date="2020-01" db="EMBL/GenBank/DDBJ databases">
        <title>Insect and environment-associated Actinomycetes.</title>
        <authorList>
            <person name="Currrie C."/>
            <person name="Chevrette M."/>
            <person name="Carlson C."/>
            <person name="Stubbendieck R."/>
            <person name="Wendt-Pienkowski E."/>
        </authorList>
    </citation>
    <scope>NUCLEOTIDE SEQUENCE [LARGE SCALE GENOMIC DNA]</scope>
    <source>
        <strain evidence="4 5">SID10258</strain>
    </source>
</reference>
<gene>
    <name evidence="4" type="ORF">G3I70_30930</name>
</gene>
<evidence type="ECO:0000313" key="4">
    <source>
        <dbReference type="EMBL" id="NEA26884.1"/>
    </source>
</evidence>
<dbReference type="GO" id="GO:0016491">
    <property type="term" value="F:oxidoreductase activity"/>
    <property type="evidence" value="ECO:0007669"/>
    <property type="project" value="UniProtKB-KW"/>
</dbReference>
<evidence type="ECO:0000256" key="3">
    <source>
        <dbReference type="ARBA" id="ARBA00071493"/>
    </source>
</evidence>
<dbReference type="InterPro" id="IPR036291">
    <property type="entry name" value="NAD(P)-bd_dom_sf"/>
</dbReference>
<organism evidence="4 5">
    <name type="scientific">Actinomadura bangladeshensis</name>
    <dbReference type="NCBI Taxonomy" id="453573"/>
    <lineage>
        <taxon>Bacteria</taxon>
        <taxon>Bacillati</taxon>
        <taxon>Actinomycetota</taxon>
        <taxon>Actinomycetes</taxon>
        <taxon>Streptosporangiales</taxon>
        <taxon>Thermomonosporaceae</taxon>
        <taxon>Actinomadura</taxon>
    </lineage>
</organism>
<evidence type="ECO:0000256" key="1">
    <source>
        <dbReference type="ARBA" id="ARBA00006484"/>
    </source>
</evidence>
<dbReference type="CDD" id="cd05327">
    <property type="entry name" value="retinol-DH_like_SDR_c_like"/>
    <property type="match status" value="1"/>
</dbReference>
<dbReference type="Pfam" id="PF00106">
    <property type="entry name" value="adh_short"/>
    <property type="match status" value="1"/>
</dbReference>
<sequence length="323" mass="34322">MTAAFGRDATALDVVSGHDLTGREAIVTGGASGLGYETARALAAAGARVVIAGRNRDQGTRAAATLARLTGNPDVVFRHLDLASLESVTTWASRHAATGRPLHVLVLNAGVMAPPLTRTAEGFESQFGINYLGHFALTTGLLHSLRAAGTARVVSLSSRAHRHSDVDFDDPDYRRRPYDPWEAYGQSKTACSLLAVAFSARYARDGITANAVMPGGAKTGLQRHMAPEDLAARGWDDDRPQGWKSPEQGAATSVWAAVAPELDGVGGKYLQDCTIAAPWTRDGDPPNRYYLPYALDAANADRLWTLSEQLVRPPAPSAGTHQA</sequence>
<accession>A0A6L9QSE7</accession>
<dbReference type="Proteomes" id="UP000475532">
    <property type="component" value="Unassembled WGS sequence"/>
</dbReference>
<dbReference type="InterPro" id="IPR002347">
    <property type="entry name" value="SDR_fam"/>
</dbReference>
<dbReference type="FunFam" id="3.40.50.720:FF:000594">
    <property type="entry name" value="Short-chain oxidoreductase"/>
    <property type="match status" value="1"/>
</dbReference>
<dbReference type="PRINTS" id="PR00081">
    <property type="entry name" value="GDHRDH"/>
</dbReference>
<comment type="caution">
    <text evidence="4">The sequence shown here is derived from an EMBL/GenBank/DDBJ whole genome shotgun (WGS) entry which is preliminary data.</text>
</comment>
<keyword evidence="2" id="KW-0560">Oxidoreductase</keyword>
<name>A0A6L9QSE7_9ACTN</name>
<dbReference type="PANTHER" id="PTHR24320">
    <property type="entry name" value="RETINOL DEHYDROGENASE"/>
    <property type="match status" value="1"/>
</dbReference>
<protein>
    <recommendedName>
        <fullName evidence="3">Probable oxidoreductase</fullName>
    </recommendedName>
</protein>
<dbReference type="EMBL" id="JAAGLI010000843">
    <property type="protein sequence ID" value="NEA26884.1"/>
    <property type="molecule type" value="Genomic_DNA"/>
</dbReference>
<dbReference type="Gene3D" id="3.40.50.720">
    <property type="entry name" value="NAD(P)-binding Rossmann-like Domain"/>
    <property type="match status" value="1"/>
</dbReference>
<dbReference type="RefSeq" id="WP_163060927.1">
    <property type="nucleotide sequence ID" value="NZ_JAAGLI010000843.1"/>
</dbReference>
<proteinExistence type="inferred from homology"/>
<dbReference type="AlphaFoldDB" id="A0A6L9QSE7"/>
<dbReference type="PANTHER" id="PTHR24320:SF148">
    <property type="entry name" value="NAD(P)-BINDING ROSSMANN-FOLD SUPERFAMILY PROTEIN"/>
    <property type="match status" value="1"/>
</dbReference>
<comment type="similarity">
    <text evidence="1">Belongs to the short-chain dehydrogenases/reductases (SDR) family.</text>
</comment>
<dbReference type="SUPFAM" id="SSF51735">
    <property type="entry name" value="NAD(P)-binding Rossmann-fold domains"/>
    <property type="match status" value="1"/>
</dbReference>
<evidence type="ECO:0000256" key="2">
    <source>
        <dbReference type="ARBA" id="ARBA00023002"/>
    </source>
</evidence>